<evidence type="ECO:0000313" key="3">
    <source>
        <dbReference type="Proteomes" id="UP000263012"/>
    </source>
</evidence>
<keyword evidence="3" id="KW-1185">Reference proteome</keyword>
<feature type="transmembrane region" description="Helical" evidence="1">
    <location>
        <begin position="84"/>
        <end position="112"/>
    </location>
</feature>
<dbReference type="PANTHER" id="PTHR39165">
    <property type="entry name" value="IG HYPOTHETICAL 17883"/>
    <property type="match status" value="1"/>
</dbReference>
<dbReference type="Pfam" id="PF04306">
    <property type="entry name" value="DUF456"/>
    <property type="match status" value="1"/>
</dbReference>
<feature type="transmembrane region" description="Helical" evidence="1">
    <location>
        <begin position="132"/>
        <end position="159"/>
    </location>
</feature>
<name>A0A343TKZ2_9EURY</name>
<keyword evidence="1" id="KW-0812">Transmembrane</keyword>
<proteinExistence type="predicted"/>
<keyword evidence="1" id="KW-1133">Transmembrane helix</keyword>
<protein>
    <recommendedName>
        <fullName evidence="4">DUF456 domain-containing protein</fullName>
    </recommendedName>
</protein>
<dbReference type="Proteomes" id="UP000263012">
    <property type="component" value="Chromosome"/>
</dbReference>
<dbReference type="AlphaFoldDB" id="A0A343TKZ2"/>
<evidence type="ECO:0008006" key="4">
    <source>
        <dbReference type="Google" id="ProtNLM"/>
    </source>
</evidence>
<evidence type="ECO:0000256" key="1">
    <source>
        <dbReference type="SAM" id="Phobius"/>
    </source>
</evidence>
<dbReference type="GeneID" id="37878490"/>
<accession>A0A343TKZ2</accession>
<reference evidence="3" key="1">
    <citation type="submission" date="2017-11" db="EMBL/GenBank/DDBJ databases">
        <title>Phenotypic and genomic properties of facultatively anaerobic sulfur-reducing natronoarchaea from hypersaline soda lakes.</title>
        <authorList>
            <person name="Sorokin D.Y."/>
            <person name="Kublanov I.V."/>
            <person name="Roman P."/>
            <person name="Sinninghe Damste J.S."/>
            <person name="Golyshin P.N."/>
            <person name="Rojo D."/>
            <person name="Ciordia S."/>
            <person name="Mena M.D.C."/>
            <person name="Ferrer M."/>
            <person name="Messina E."/>
            <person name="Smedile F."/>
            <person name="La Spada G."/>
            <person name="La Cono V."/>
            <person name="Yakimov M.M."/>
        </authorList>
    </citation>
    <scope>NUCLEOTIDE SEQUENCE [LARGE SCALE GENOMIC DNA]</scope>
    <source>
        <strain evidence="3">AArc-Sl</strain>
    </source>
</reference>
<feature type="transmembrane region" description="Helical" evidence="1">
    <location>
        <begin position="46"/>
        <end position="64"/>
    </location>
</feature>
<evidence type="ECO:0000313" key="2">
    <source>
        <dbReference type="EMBL" id="AUX09764.1"/>
    </source>
</evidence>
<dbReference type="PANTHER" id="PTHR39165:SF1">
    <property type="entry name" value="DUF456 DOMAIN-CONTAINING PROTEIN"/>
    <property type="match status" value="1"/>
</dbReference>
<gene>
    <name evidence="2" type="ORF">AArcSl_2139</name>
</gene>
<organism evidence="2 3">
    <name type="scientific">Halalkaliarchaeum desulfuricum</name>
    <dbReference type="NCBI Taxonomy" id="2055893"/>
    <lineage>
        <taxon>Archaea</taxon>
        <taxon>Methanobacteriati</taxon>
        <taxon>Methanobacteriota</taxon>
        <taxon>Stenosarchaea group</taxon>
        <taxon>Halobacteria</taxon>
        <taxon>Halobacteriales</taxon>
        <taxon>Haloferacaceae</taxon>
        <taxon>Halalkaliarchaeum</taxon>
    </lineage>
</organism>
<dbReference type="RefSeq" id="WP_217563442.1">
    <property type="nucleotide sequence ID" value="NZ_CP025066.1"/>
</dbReference>
<dbReference type="EMBL" id="CP025066">
    <property type="protein sequence ID" value="AUX09764.1"/>
    <property type="molecule type" value="Genomic_DNA"/>
</dbReference>
<dbReference type="KEGG" id="hdf:AArcSl_2139"/>
<sequence length="160" mass="16272">MIEIALLVAVVLLIAGVVGSVVPLVPSGLFSLAGVLVYWLFGSEPIGPLLLFSLLAVALFAAVVEQFGGAIAAKATGASNRTTIAAIVAGLLLFFVAGPVGIVVGIVAVVFVAELLEDVPPEIAFRRAMYTLAGILASTGVQLLLTLSVLAGFVVFVVLL</sequence>
<keyword evidence="1" id="KW-0472">Membrane</keyword>
<dbReference type="InterPro" id="IPR007403">
    <property type="entry name" value="DUF456"/>
</dbReference>